<name>A0A7S1XJ99_9RHOD</name>
<dbReference type="AlphaFoldDB" id="A0A7S1XJ99"/>
<gene>
    <name evidence="1" type="ORF">EAUS1353_LOCUS2845</name>
</gene>
<dbReference type="EMBL" id="HBGI01004412">
    <property type="protein sequence ID" value="CAD9241105.1"/>
    <property type="molecule type" value="Transcribed_RNA"/>
</dbReference>
<proteinExistence type="predicted"/>
<evidence type="ECO:0000313" key="1">
    <source>
        <dbReference type="EMBL" id="CAD9241105.1"/>
    </source>
</evidence>
<organism evidence="1">
    <name type="scientific">Erythrolobus australicus</name>
    <dbReference type="NCBI Taxonomy" id="1077150"/>
    <lineage>
        <taxon>Eukaryota</taxon>
        <taxon>Rhodophyta</taxon>
        <taxon>Bangiophyceae</taxon>
        <taxon>Porphyridiales</taxon>
        <taxon>Porphyridiaceae</taxon>
        <taxon>Erythrolobus</taxon>
    </lineage>
</organism>
<accession>A0A7S1XJ99</accession>
<sequence length="109" mass="11524">MAGSLVSAKAAAQRLCRVGRGGDGCASDKESFRRCRASAFCVSGAKKMGSGWLTSAGDSLWSQVPRSARAVRIAAVKRRDGVVDCAWAMAMGMAMGMAMQHTEVELPRQ</sequence>
<protein>
    <submittedName>
        <fullName evidence="1">Uncharacterized protein</fullName>
    </submittedName>
</protein>
<reference evidence="1" key="1">
    <citation type="submission" date="2021-01" db="EMBL/GenBank/DDBJ databases">
        <authorList>
            <person name="Corre E."/>
            <person name="Pelletier E."/>
            <person name="Niang G."/>
            <person name="Scheremetjew M."/>
            <person name="Finn R."/>
            <person name="Kale V."/>
            <person name="Holt S."/>
            <person name="Cochrane G."/>
            <person name="Meng A."/>
            <person name="Brown T."/>
            <person name="Cohen L."/>
        </authorList>
    </citation>
    <scope>NUCLEOTIDE SEQUENCE</scope>
    <source>
        <strain evidence="1">CCMP3124</strain>
    </source>
</reference>